<evidence type="ECO:0000313" key="2">
    <source>
        <dbReference type="Proteomes" id="UP000033636"/>
    </source>
</evidence>
<name>A0ACC6UYD6_9CREN</name>
<proteinExistence type="predicted"/>
<dbReference type="EMBL" id="JZWT02000001">
    <property type="protein sequence ID" value="MFB6489711.1"/>
    <property type="molecule type" value="Genomic_DNA"/>
</dbReference>
<protein>
    <submittedName>
        <fullName evidence="1">DUF1854 domain-containing protein</fullName>
    </submittedName>
</protein>
<gene>
    <name evidence="1" type="ORF">TU35_000430</name>
</gene>
<reference evidence="1" key="1">
    <citation type="submission" date="2024-07" db="EMBL/GenBank/DDBJ databases">
        <title>Metagenome and Metagenome-Assembled Genomes of Archaea from a hot spring from the geothermal field of Los Azufres, Mexico.</title>
        <authorList>
            <person name="Marin-Paredes R."/>
            <person name="Martinez-Romero E."/>
            <person name="Servin-Garciduenas L.E."/>
        </authorList>
    </citation>
    <scope>NUCLEOTIDE SEQUENCE</scope>
</reference>
<sequence>MVSIEADLTHDLAPGVEAVELGDSLTVRRGSDIILSIPLADVKRAYVEDGVGMGKLVLELKDGRVVEAAYFTKSKISAFRSLAQAINIKRPDAVKAEEESAHRSRRRAANTLLWLFSFMAPYKYRLALGLALSLAITALNLVPPYLLKILIDSVFLSPQHNRALFVELTEALIGSYAAVSALGMAQNYVLNTLGQRVVNDMRGRLYAKVMRLSPSAVDRITTGRILSRLTTDAGNAQWLMVWGLPTLLVNSLTLVGIGVILFFMDPPLAVYVLVPVPIIIYILVHYRRVSRLLYHRNWRRSADMTSTASDVVPNYLVVKAYAKEGHESSRFWRILDRLYESQRDVASMNSMHWPPMGFLTAMATVMIWWFGGNEVIAGNIELGVLTAFVSYMSQFYGPINNLSNIIPFIQQAITSGERLREVMEAEEEPAGGEKKPPLRGPIEFRGVWFGYDPLTPVLKNINFRIERGEKVVLVGRSGSGKTSIAKLLLKLYEPGEGKILINGVDIREIDTQYLRSKIAYVTQEVLLFDDTVANNVAYGAEDPERVKSMDVLRACWLARIHDEIMKLPLAYDTPLGERGIYLSGGQRQRIALARALVKDPDIFIFDEATSNLDALTEKEVFSTILDVVGGRTAIFVTHLPIEALAADKVIVMRDGEVVEMGKPSELILKGGEFAKMFQEYAGVAAEIWSRQEPAAPPKPLLKPVVERGERKSLVNIKLDGAVIRGCRPLLPFPVTNKRFVLLDCPSRQYVIEDYEGLDEGSRAALEEAIKANVLVFRVKAIRSVDIKGDELVWELETDHGPRTAATRGRRNVMLLGNKVVLIDVYDDAYEIDVPSLDTRSRELLNKVI</sequence>
<accession>A0ACC6UYD6</accession>
<comment type="caution">
    <text evidence="1">The sequence shown here is derived from an EMBL/GenBank/DDBJ whole genome shotgun (WGS) entry which is preliminary data.</text>
</comment>
<dbReference type="Proteomes" id="UP000033636">
    <property type="component" value="Unassembled WGS sequence"/>
</dbReference>
<evidence type="ECO:0000313" key="1">
    <source>
        <dbReference type="EMBL" id="MFB6489711.1"/>
    </source>
</evidence>
<organism evidence="1 2">
    <name type="scientific">Thermoproteus sp. AZ2</name>
    <dbReference type="NCBI Taxonomy" id="1609232"/>
    <lineage>
        <taxon>Archaea</taxon>
        <taxon>Thermoproteota</taxon>
        <taxon>Thermoprotei</taxon>
        <taxon>Thermoproteales</taxon>
        <taxon>Thermoproteaceae</taxon>
        <taxon>Thermoproteus</taxon>
    </lineage>
</organism>